<comment type="caution">
    <text evidence="1">The sequence shown here is derived from an EMBL/GenBank/DDBJ whole genome shotgun (WGS) entry which is preliminary data.</text>
</comment>
<sequence>MAQLIRLVPQVESDPGLQLAQLFHASELSLRQTVNNSARRCMHGSCNRVEARPQRRLSASRVWSFTGASRFVNEGIAEVERTSPCAPTSP</sequence>
<proteinExistence type="predicted"/>
<dbReference type="AlphaFoldDB" id="A0A836P403"/>
<evidence type="ECO:0000313" key="1">
    <source>
        <dbReference type="EMBL" id="KFA02534.1"/>
    </source>
</evidence>
<dbReference type="EMBL" id="AKBN01000469">
    <property type="protein sequence ID" value="KFA02534.1"/>
    <property type="molecule type" value="Genomic_DNA"/>
</dbReference>
<organism evidence="1">
    <name type="scientific">Xanthomonas vasicola pv. vasculorum NCPPB 890</name>
    <dbReference type="NCBI Taxonomy" id="1184265"/>
    <lineage>
        <taxon>Bacteria</taxon>
        <taxon>Pseudomonadati</taxon>
        <taxon>Pseudomonadota</taxon>
        <taxon>Gammaproteobacteria</taxon>
        <taxon>Lysobacterales</taxon>
        <taxon>Lysobacteraceae</taxon>
        <taxon>Xanthomonas</taxon>
    </lineage>
</organism>
<name>A0A836P403_XANVA</name>
<reference evidence="1" key="1">
    <citation type="submission" date="2012-05" db="EMBL/GenBank/DDBJ databases">
        <authorList>
            <person name="Studholme D.J."/>
            <person name="Wasukira A."/>
            <person name="Grant M."/>
        </authorList>
    </citation>
    <scope>NUCLEOTIDE SEQUENCE [LARGE SCALE GENOMIC DNA]</scope>
    <source>
        <strain evidence="1">NCPPB 890</strain>
    </source>
</reference>
<accession>A0A836P403</accession>
<protein>
    <submittedName>
        <fullName evidence="1">Uncharacterized protein</fullName>
    </submittedName>
</protein>
<gene>
    <name evidence="1" type="ORF">A11K_0109035</name>
</gene>